<accession>A0A9N9S052</accession>
<dbReference type="AlphaFoldDB" id="A0A9N9S052"/>
<dbReference type="EMBL" id="OU895879">
    <property type="protein sequence ID" value="CAG9806363.1"/>
    <property type="molecule type" value="Genomic_DNA"/>
</dbReference>
<name>A0A9N9S052_9DIPT</name>
<evidence type="ECO:0000256" key="2">
    <source>
        <dbReference type="SAM" id="MobiDB-lite"/>
    </source>
</evidence>
<dbReference type="InterPro" id="IPR051870">
    <property type="entry name" value="Elongin-A_domain"/>
</dbReference>
<feature type="region of interest" description="Disordered" evidence="2">
    <location>
        <begin position="1"/>
        <end position="150"/>
    </location>
</feature>
<feature type="compositionally biased region" description="Basic and acidic residues" evidence="2">
    <location>
        <begin position="93"/>
        <end position="117"/>
    </location>
</feature>
<reference evidence="3" key="2">
    <citation type="submission" date="2022-10" db="EMBL/GenBank/DDBJ databases">
        <authorList>
            <consortium name="ENA_rothamsted_submissions"/>
            <consortium name="culmorum"/>
            <person name="King R."/>
        </authorList>
    </citation>
    <scope>NUCLEOTIDE SEQUENCE</scope>
</reference>
<dbReference type="Proteomes" id="UP001153620">
    <property type="component" value="Chromosome 3"/>
</dbReference>
<feature type="compositionally biased region" description="Polar residues" evidence="2">
    <location>
        <begin position="1"/>
        <end position="11"/>
    </location>
</feature>
<feature type="compositionally biased region" description="Low complexity" evidence="2">
    <location>
        <begin position="118"/>
        <end position="129"/>
    </location>
</feature>
<dbReference type="Pfam" id="PF06881">
    <property type="entry name" value="Elongin_A"/>
    <property type="match status" value="1"/>
</dbReference>
<sequence length="443" mass="50076">MKNNNNSTKNGEVNKFVAPQPPRKHDSKKSEKQSSESHKKSKSSSSSSRHHSSSSKQLSSTNERSKDKENKKSKTSENKHHKSSSSSKSHKRSREDVESKDNEPNSKKIKSDHEKLSSRSSKSSSSSKSLSHKTEYKELASPQPSTTKAAQTILQTPELLTQKPKLDLSPDLVNDLNTSVSNFDYRQLPSNSSSIGSISRLNQHMQTESDLLTKSISSIKSRTRIYSGNSRGRSNIPKLTEMCLKVLTDNLDFVGCIGDIPFAILRPALEKAKPDQLTKIEYYNPYLLDDSDILWKTICQRKWRNRQPMEMESWREMYERCNKEDEEKLNRLKQSIRQTTEKSSNCVQKTKIAFVDTIVKAPRVVKKQETFSSTRRPVISLAARIETLKNLKPNVLASSDVRSRLAASVQAGAQPVCRQGTNQRTSSVKTAPMMAKLLSKFRR</sequence>
<evidence type="ECO:0008006" key="5">
    <source>
        <dbReference type="Google" id="ProtNLM"/>
    </source>
</evidence>
<dbReference type="GO" id="GO:0070449">
    <property type="term" value="C:elongin complex"/>
    <property type="evidence" value="ECO:0007669"/>
    <property type="project" value="InterPro"/>
</dbReference>
<evidence type="ECO:0000256" key="1">
    <source>
        <dbReference type="SAM" id="Coils"/>
    </source>
</evidence>
<dbReference type="GO" id="GO:0006368">
    <property type="term" value="P:transcription elongation by RNA polymerase II"/>
    <property type="evidence" value="ECO:0007669"/>
    <property type="project" value="InterPro"/>
</dbReference>
<organism evidence="3 4">
    <name type="scientific">Chironomus riparius</name>
    <dbReference type="NCBI Taxonomy" id="315576"/>
    <lineage>
        <taxon>Eukaryota</taxon>
        <taxon>Metazoa</taxon>
        <taxon>Ecdysozoa</taxon>
        <taxon>Arthropoda</taxon>
        <taxon>Hexapoda</taxon>
        <taxon>Insecta</taxon>
        <taxon>Pterygota</taxon>
        <taxon>Neoptera</taxon>
        <taxon>Endopterygota</taxon>
        <taxon>Diptera</taxon>
        <taxon>Nematocera</taxon>
        <taxon>Chironomoidea</taxon>
        <taxon>Chironomidae</taxon>
        <taxon>Chironominae</taxon>
        <taxon>Chironomus</taxon>
    </lineage>
</organism>
<feature type="coiled-coil region" evidence="1">
    <location>
        <begin position="315"/>
        <end position="342"/>
    </location>
</feature>
<dbReference type="InterPro" id="IPR010684">
    <property type="entry name" value="RNA_pol_II_trans_fac_SIII_A"/>
</dbReference>
<keyword evidence="1" id="KW-0175">Coiled coil</keyword>
<dbReference type="Gene3D" id="6.10.250.3180">
    <property type="match status" value="1"/>
</dbReference>
<feature type="compositionally biased region" description="Basic residues" evidence="2">
    <location>
        <begin position="79"/>
        <end position="92"/>
    </location>
</feature>
<gene>
    <name evidence="3" type="ORF">CHIRRI_LOCUS9223</name>
</gene>
<feature type="compositionally biased region" description="Basic and acidic residues" evidence="2">
    <location>
        <begin position="63"/>
        <end position="78"/>
    </location>
</feature>
<evidence type="ECO:0000313" key="3">
    <source>
        <dbReference type="EMBL" id="CAG9806363.1"/>
    </source>
</evidence>
<protein>
    <recommendedName>
        <fullName evidence="5">Elongin-A</fullName>
    </recommendedName>
</protein>
<evidence type="ECO:0000313" key="4">
    <source>
        <dbReference type="Proteomes" id="UP001153620"/>
    </source>
</evidence>
<proteinExistence type="predicted"/>
<keyword evidence="4" id="KW-1185">Reference proteome</keyword>
<dbReference type="PANTHER" id="PTHR15141">
    <property type="entry name" value="TRANSCRIPTION ELONGATION FACTOR B POLYPEPTIDE 3"/>
    <property type="match status" value="1"/>
</dbReference>
<feature type="compositionally biased region" description="Basic and acidic residues" evidence="2">
    <location>
        <begin position="28"/>
        <end position="38"/>
    </location>
</feature>
<dbReference type="PANTHER" id="PTHR15141:SF76">
    <property type="entry name" value="TRANSCRIPTION ELONGATION FACTOR B POLYPEPTIDE 3"/>
    <property type="match status" value="1"/>
</dbReference>
<dbReference type="OrthoDB" id="21513at2759"/>
<reference evidence="3" key="1">
    <citation type="submission" date="2022-01" db="EMBL/GenBank/DDBJ databases">
        <authorList>
            <person name="King R."/>
        </authorList>
    </citation>
    <scope>NUCLEOTIDE SEQUENCE</scope>
</reference>